<keyword evidence="3" id="KW-1185">Reference proteome</keyword>
<gene>
    <name evidence="2" type="ORF">V6N11_045826</name>
</gene>
<reference evidence="2 3" key="1">
    <citation type="journal article" date="2024" name="G3 (Bethesda)">
        <title>Genome assembly of Hibiscus sabdariffa L. provides insights into metabolisms of medicinal natural products.</title>
        <authorList>
            <person name="Kim T."/>
        </authorList>
    </citation>
    <scope>NUCLEOTIDE SEQUENCE [LARGE SCALE GENOMIC DNA]</scope>
    <source>
        <strain evidence="2">TK-2024</strain>
        <tissue evidence="2">Old leaves</tissue>
    </source>
</reference>
<protein>
    <submittedName>
        <fullName evidence="2">Uncharacterized protein</fullName>
    </submittedName>
</protein>
<evidence type="ECO:0000313" key="2">
    <source>
        <dbReference type="EMBL" id="KAK8994753.1"/>
    </source>
</evidence>
<keyword evidence="1" id="KW-0472">Membrane</keyword>
<feature type="transmembrane region" description="Helical" evidence="1">
    <location>
        <begin position="61"/>
        <end position="82"/>
    </location>
</feature>
<evidence type="ECO:0000256" key="1">
    <source>
        <dbReference type="SAM" id="Phobius"/>
    </source>
</evidence>
<dbReference type="Proteomes" id="UP001396334">
    <property type="component" value="Unassembled WGS sequence"/>
</dbReference>
<evidence type="ECO:0000313" key="3">
    <source>
        <dbReference type="Proteomes" id="UP001396334"/>
    </source>
</evidence>
<organism evidence="2 3">
    <name type="scientific">Hibiscus sabdariffa</name>
    <name type="common">roselle</name>
    <dbReference type="NCBI Taxonomy" id="183260"/>
    <lineage>
        <taxon>Eukaryota</taxon>
        <taxon>Viridiplantae</taxon>
        <taxon>Streptophyta</taxon>
        <taxon>Embryophyta</taxon>
        <taxon>Tracheophyta</taxon>
        <taxon>Spermatophyta</taxon>
        <taxon>Magnoliopsida</taxon>
        <taxon>eudicotyledons</taxon>
        <taxon>Gunneridae</taxon>
        <taxon>Pentapetalae</taxon>
        <taxon>rosids</taxon>
        <taxon>malvids</taxon>
        <taxon>Malvales</taxon>
        <taxon>Malvaceae</taxon>
        <taxon>Malvoideae</taxon>
        <taxon>Hibiscus</taxon>
    </lineage>
</organism>
<feature type="transmembrane region" description="Helical" evidence="1">
    <location>
        <begin position="26"/>
        <end position="49"/>
    </location>
</feature>
<keyword evidence="1" id="KW-1133">Transmembrane helix</keyword>
<name>A0ABR2Q253_9ROSI</name>
<dbReference type="EMBL" id="JBBPBN010000047">
    <property type="protein sequence ID" value="KAK8994753.1"/>
    <property type="molecule type" value="Genomic_DNA"/>
</dbReference>
<comment type="caution">
    <text evidence="2">The sequence shown here is derived from an EMBL/GenBank/DDBJ whole genome shotgun (WGS) entry which is preliminary data.</text>
</comment>
<keyword evidence="1" id="KW-0812">Transmembrane</keyword>
<sequence>MGVSSSSTINANYQFPKSGETKVPHYLGWISTLVCFLAAVVSLGIGIAIVPRQVMPWTGLLLMYEWTFTIFFLLFGSLIYLWGRRTATRLGSVSSYTDSQKGHQRHTSSCDVATWYYGLASSGWRFWL</sequence>
<accession>A0ABR2Q253</accession>
<proteinExistence type="predicted"/>